<feature type="region of interest" description="Disordered" evidence="1">
    <location>
        <begin position="102"/>
        <end position="124"/>
    </location>
</feature>
<organism evidence="2 3">
    <name type="scientific">Mycena alexandri</name>
    <dbReference type="NCBI Taxonomy" id="1745969"/>
    <lineage>
        <taxon>Eukaryota</taxon>
        <taxon>Fungi</taxon>
        <taxon>Dikarya</taxon>
        <taxon>Basidiomycota</taxon>
        <taxon>Agaricomycotina</taxon>
        <taxon>Agaricomycetes</taxon>
        <taxon>Agaricomycetidae</taxon>
        <taxon>Agaricales</taxon>
        <taxon>Marasmiineae</taxon>
        <taxon>Mycenaceae</taxon>
        <taxon>Mycena</taxon>
    </lineage>
</organism>
<evidence type="ECO:0000256" key="1">
    <source>
        <dbReference type="SAM" id="MobiDB-lite"/>
    </source>
</evidence>
<protein>
    <submittedName>
        <fullName evidence="2">Uncharacterized protein</fullName>
    </submittedName>
</protein>
<dbReference type="EMBL" id="JARJCM010000013">
    <property type="protein sequence ID" value="KAJ7042155.1"/>
    <property type="molecule type" value="Genomic_DNA"/>
</dbReference>
<name>A0AAD6XBC1_9AGAR</name>
<sequence>MFGPHVLGPNIHQPQEWREMRETKGAVFKKGTQKSLVFSSFLSRLCGQSAFARVTKNWVHQNWQPLPPALASQLRRRNGELPQVWGMRIDADFNSVDLSQEPRAPNAAVASRQPRAKQPTAPLSLSSSRRVKVRLWCIQYTRFSHKIRPVERHAKASRGFDEKISCPAVGKIPAFEASVSGSVDACIVANVSLAVTARELHQIRRRGRSRCGFRGHAEPVKLCRGAIHNLQKRLLSLTIPQATLDSGQLTLLTVGIRGLDFPAILTIGPSFQVEAEVGGTVDVDLDLTVDLTYCISGAKLFSRPIRTTTTAVSSRPTTVVRRTLAAFRISLLSSATALNFSLAPGVAFNSKITAHVIPSLNFGVAVGGIATSTVSVGFDTSSTLQMSLAASGSVSGGASTSGVAVTNKTFSGLDGWVDIGAGLSINAGADSNLFSQSVWLQVPIFLLFRQVNLFTKNFDFFKVLTFNIMRRSMLQPQRRLRQPISYAASANSSLNWTRKLVAKTDKERREIQDLRLEVRHRIAR</sequence>
<evidence type="ECO:0000313" key="3">
    <source>
        <dbReference type="Proteomes" id="UP001218188"/>
    </source>
</evidence>
<gene>
    <name evidence="2" type="ORF">C8F04DRAFT_1176331</name>
</gene>
<comment type="caution">
    <text evidence="2">The sequence shown here is derived from an EMBL/GenBank/DDBJ whole genome shotgun (WGS) entry which is preliminary data.</text>
</comment>
<keyword evidence="3" id="KW-1185">Reference proteome</keyword>
<reference evidence="2" key="1">
    <citation type="submission" date="2023-03" db="EMBL/GenBank/DDBJ databases">
        <title>Massive genome expansion in bonnet fungi (Mycena s.s.) driven by repeated elements and novel gene families across ecological guilds.</title>
        <authorList>
            <consortium name="Lawrence Berkeley National Laboratory"/>
            <person name="Harder C.B."/>
            <person name="Miyauchi S."/>
            <person name="Viragh M."/>
            <person name="Kuo A."/>
            <person name="Thoen E."/>
            <person name="Andreopoulos B."/>
            <person name="Lu D."/>
            <person name="Skrede I."/>
            <person name="Drula E."/>
            <person name="Henrissat B."/>
            <person name="Morin E."/>
            <person name="Kohler A."/>
            <person name="Barry K."/>
            <person name="LaButti K."/>
            <person name="Morin E."/>
            <person name="Salamov A."/>
            <person name="Lipzen A."/>
            <person name="Mereny Z."/>
            <person name="Hegedus B."/>
            <person name="Baldrian P."/>
            <person name="Stursova M."/>
            <person name="Weitz H."/>
            <person name="Taylor A."/>
            <person name="Grigoriev I.V."/>
            <person name="Nagy L.G."/>
            <person name="Martin F."/>
            <person name="Kauserud H."/>
        </authorList>
    </citation>
    <scope>NUCLEOTIDE SEQUENCE</scope>
    <source>
        <strain evidence="2">CBHHK200</strain>
    </source>
</reference>
<evidence type="ECO:0000313" key="2">
    <source>
        <dbReference type="EMBL" id="KAJ7042155.1"/>
    </source>
</evidence>
<accession>A0AAD6XBC1</accession>
<dbReference type="Proteomes" id="UP001218188">
    <property type="component" value="Unassembled WGS sequence"/>
</dbReference>
<dbReference type="AlphaFoldDB" id="A0AAD6XBC1"/>
<proteinExistence type="predicted"/>